<dbReference type="FunFam" id="1.10.10.10:FF:000141">
    <property type="entry name" value="vacuolar protein-sorting-associated protein 25"/>
    <property type="match status" value="1"/>
</dbReference>
<dbReference type="AlphaFoldDB" id="A0A084FZ44"/>
<dbReference type="InterPro" id="IPR014041">
    <property type="entry name" value="ESCRT-II_cplx_Vps25-sub_N"/>
</dbReference>
<gene>
    <name evidence="5" type="ORF">SAPIO_CDS8204</name>
</gene>
<dbReference type="Proteomes" id="UP000028545">
    <property type="component" value="Unassembled WGS sequence"/>
</dbReference>
<dbReference type="Gene3D" id="1.10.10.570">
    <property type="entry name" value="Winged helix' DNA-binding domain. Chain C. Domain 1"/>
    <property type="match status" value="1"/>
</dbReference>
<comment type="similarity">
    <text evidence="1">Belongs to the VPS25 family.</text>
</comment>
<dbReference type="EMBL" id="JOWA01000121">
    <property type="protein sequence ID" value="KEZ40356.1"/>
    <property type="molecule type" value="Genomic_DNA"/>
</dbReference>
<dbReference type="GO" id="GO:0042803">
    <property type="term" value="F:protein homodimerization activity"/>
    <property type="evidence" value="ECO:0007669"/>
    <property type="project" value="TreeGrafter"/>
</dbReference>
<dbReference type="GO" id="GO:0016236">
    <property type="term" value="P:macroautophagy"/>
    <property type="evidence" value="ECO:0007669"/>
    <property type="project" value="UniProtKB-ARBA"/>
</dbReference>
<evidence type="ECO:0000256" key="1">
    <source>
        <dbReference type="ARBA" id="ARBA00009674"/>
    </source>
</evidence>
<evidence type="ECO:0000256" key="3">
    <source>
        <dbReference type="ARBA" id="ARBA00022927"/>
    </source>
</evidence>
<dbReference type="OMA" id="TRCLIMW"/>
<dbReference type="PANTHER" id="PTHR13149:SF0">
    <property type="entry name" value="VACUOLAR PROTEIN-SORTING-ASSOCIATED PROTEIN 25"/>
    <property type="match status" value="1"/>
</dbReference>
<dbReference type="HOGENOM" id="CLU_087657_0_1_1"/>
<dbReference type="GeneID" id="27727276"/>
<dbReference type="Gene3D" id="1.10.10.10">
    <property type="entry name" value="Winged helix-like DNA-binding domain superfamily/Winged helix DNA-binding domain"/>
    <property type="match status" value="1"/>
</dbReference>
<dbReference type="GO" id="GO:0043328">
    <property type="term" value="P:protein transport to vacuole involved in ubiquitin-dependent protein catabolic process via the multivesicular body sorting pathway"/>
    <property type="evidence" value="ECO:0007669"/>
    <property type="project" value="TreeGrafter"/>
</dbReference>
<evidence type="ECO:0000256" key="4">
    <source>
        <dbReference type="ARBA" id="ARBA00030094"/>
    </source>
</evidence>
<reference evidence="5 6" key="1">
    <citation type="journal article" date="2014" name="Genome Announc.">
        <title>Draft genome sequence of the pathogenic fungus Scedosporium apiospermum.</title>
        <authorList>
            <person name="Vandeputte P."/>
            <person name="Ghamrawi S."/>
            <person name="Rechenmann M."/>
            <person name="Iltis A."/>
            <person name="Giraud S."/>
            <person name="Fleury M."/>
            <person name="Thornton C."/>
            <person name="Delhaes L."/>
            <person name="Meyer W."/>
            <person name="Papon N."/>
            <person name="Bouchara J.P."/>
        </authorList>
    </citation>
    <scope>NUCLEOTIDE SEQUENCE [LARGE SCALE GENOMIC DNA]</scope>
    <source>
        <strain evidence="5 6">IHEM 14462</strain>
    </source>
</reference>
<dbReference type="GO" id="GO:0005198">
    <property type="term" value="F:structural molecule activity"/>
    <property type="evidence" value="ECO:0007669"/>
    <property type="project" value="TreeGrafter"/>
</dbReference>
<keyword evidence="3" id="KW-0653">Protein transport</keyword>
<sequence>MSQPTAREIPPFTFPREYHFPPFFTRQTNLTTHHAQLTKWSSLILSFCQHYRIHRLSLSQFTTTATSSTATSSSLTSSSSAAPLETLFHNPTINRRLSTADIKDVIDFMRKQGRVESYAPTGANGDGGKDVVWVYWRTPEEWAEIVERWVDETAQRGVVLTVYEITEGETCRGTEFYGLDQELMMKALQVLVKRGRAQIFGQEDSQGVKFF</sequence>
<dbReference type="PANTHER" id="PTHR13149">
    <property type="entry name" value="VACUOLAR PROTEIN SORTING-ASSOCIATED PROTEIN VPS25"/>
    <property type="match status" value="1"/>
</dbReference>
<dbReference type="SUPFAM" id="SSF46785">
    <property type="entry name" value="Winged helix' DNA-binding domain"/>
    <property type="match status" value="2"/>
</dbReference>
<dbReference type="KEGG" id="sapo:SAPIO_CDS8204"/>
<protein>
    <recommendedName>
        <fullName evidence="4">ESCRT-II complex subunit VPS25</fullName>
    </recommendedName>
</protein>
<dbReference type="RefSeq" id="XP_016640155.1">
    <property type="nucleotide sequence ID" value="XM_016789892.1"/>
</dbReference>
<evidence type="ECO:0000313" key="6">
    <source>
        <dbReference type="Proteomes" id="UP000028545"/>
    </source>
</evidence>
<dbReference type="GO" id="GO:0000814">
    <property type="term" value="C:ESCRT II complex"/>
    <property type="evidence" value="ECO:0007669"/>
    <property type="project" value="InterPro"/>
</dbReference>
<organism evidence="5 6">
    <name type="scientific">Pseudallescheria apiosperma</name>
    <name type="common">Scedosporium apiospermum</name>
    <dbReference type="NCBI Taxonomy" id="563466"/>
    <lineage>
        <taxon>Eukaryota</taxon>
        <taxon>Fungi</taxon>
        <taxon>Dikarya</taxon>
        <taxon>Ascomycota</taxon>
        <taxon>Pezizomycotina</taxon>
        <taxon>Sordariomycetes</taxon>
        <taxon>Hypocreomycetidae</taxon>
        <taxon>Microascales</taxon>
        <taxon>Microascaceae</taxon>
        <taxon>Scedosporium</taxon>
    </lineage>
</organism>
<dbReference type="OrthoDB" id="245150at2759"/>
<dbReference type="InterPro" id="IPR008570">
    <property type="entry name" value="ESCRT-II_cplx_Vps25-sub"/>
</dbReference>
<name>A0A084FZ44_PSEDA</name>
<keyword evidence="6" id="KW-1185">Reference proteome</keyword>
<accession>A0A084FZ44</accession>
<dbReference type="VEuPathDB" id="FungiDB:SAPIO_CDS8204"/>
<keyword evidence="2" id="KW-0813">Transport</keyword>
<comment type="caution">
    <text evidence="5">The sequence shown here is derived from an EMBL/GenBank/DDBJ whole genome shotgun (WGS) entry which is preliminary data.</text>
</comment>
<proteinExistence type="inferred from homology"/>
<dbReference type="Pfam" id="PF05871">
    <property type="entry name" value="ESCRT-II"/>
    <property type="match status" value="1"/>
</dbReference>
<dbReference type="InterPro" id="IPR036390">
    <property type="entry name" value="WH_DNA-bd_sf"/>
</dbReference>
<dbReference type="InterPro" id="IPR036388">
    <property type="entry name" value="WH-like_DNA-bd_sf"/>
</dbReference>
<evidence type="ECO:0000256" key="2">
    <source>
        <dbReference type="ARBA" id="ARBA00022448"/>
    </source>
</evidence>
<evidence type="ECO:0000313" key="5">
    <source>
        <dbReference type="EMBL" id="KEZ40356.1"/>
    </source>
</evidence>